<evidence type="ECO:0000313" key="3">
    <source>
        <dbReference type="Proteomes" id="UP001501729"/>
    </source>
</evidence>
<accession>A0AAV3UBV7</accession>
<dbReference type="GO" id="GO:0008270">
    <property type="term" value="F:zinc ion binding"/>
    <property type="evidence" value="ECO:0007669"/>
    <property type="project" value="InterPro"/>
</dbReference>
<feature type="region of interest" description="Disordered" evidence="1">
    <location>
        <begin position="1"/>
        <end position="21"/>
    </location>
</feature>
<dbReference type="RefSeq" id="WP_227775452.1">
    <property type="nucleotide sequence ID" value="NZ_CP085301.1"/>
</dbReference>
<evidence type="ECO:0000313" key="2">
    <source>
        <dbReference type="EMBL" id="GAA5042789.1"/>
    </source>
</evidence>
<comment type="caution">
    <text evidence="2">The sequence shown here is derived from an EMBL/GenBank/DDBJ whole genome shotgun (WGS) entry which is preliminary data.</text>
</comment>
<evidence type="ECO:0000256" key="1">
    <source>
        <dbReference type="SAM" id="MobiDB-lite"/>
    </source>
</evidence>
<dbReference type="AlphaFoldDB" id="A0AAV3UBV7"/>
<sequence>MTMNDPRIAENSPERPGGDPVCTNCGDAIEIESWHPVLAETDADGSFHLYPFCSSHCRDLWNHTRTINPRE</sequence>
<dbReference type="GeneID" id="68615346"/>
<protein>
    <recommendedName>
        <fullName evidence="4">Small CPxCG-related zinc finger protein</fullName>
    </recommendedName>
</protein>
<organism evidence="2 3">
    <name type="scientific">Haladaptatus pallidirubidus</name>
    <dbReference type="NCBI Taxonomy" id="1008152"/>
    <lineage>
        <taxon>Archaea</taxon>
        <taxon>Methanobacteriati</taxon>
        <taxon>Methanobacteriota</taxon>
        <taxon>Stenosarchaea group</taxon>
        <taxon>Halobacteria</taxon>
        <taxon>Halobacteriales</taxon>
        <taxon>Haladaptataceae</taxon>
        <taxon>Haladaptatus</taxon>
    </lineage>
</organism>
<proteinExistence type="predicted"/>
<dbReference type="Proteomes" id="UP001501729">
    <property type="component" value="Unassembled WGS sequence"/>
</dbReference>
<keyword evidence="3" id="KW-1185">Reference proteome</keyword>
<gene>
    <name evidence="2" type="ORF">GCM10025751_06550</name>
</gene>
<dbReference type="InterPro" id="IPR055998">
    <property type="entry name" value="DUF7576"/>
</dbReference>
<name>A0AAV3UBV7_9EURY</name>
<evidence type="ECO:0008006" key="4">
    <source>
        <dbReference type="Google" id="ProtNLM"/>
    </source>
</evidence>
<dbReference type="EMBL" id="BAABKX010000001">
    <property type="protein sequence ID" value="GAA5042789.1"/>
    <property type="molecule type" value="Genomic_DNA"/>
</dbReference>
<reference evidence="2 3" key="1">
    <citation type="journal article" date="2019" name="Int. J. Syst. Evol. Microbiol.">
        <title>The Global Catalogue of Microorganisms (GCM) 10K type strain sequencing project: providing services to taxonomists for standard genome sequencing and annotation.</title>
        <authorList>
            <consortium name="The Broad Institute Genomics Platform"/>
            <consortium name="The Broad Institute Genome Sequencing Center for Infectious Disease"/>
            <person name="Wu L."/>
            <person name="Ma J."/>
        </authorList>
    </citation>
    <scope>NUCLEOTIDE SEQUENCE [LARGE SCALE GENOMIC DNA]</scope>
    <source>
        <strain evidence="2 3">JCM 17504</strain>
    </source>
</reference>
<dbReference type="Pfam" id="PF24461">
    <property type="entry name" value="DUF7576"/>
    <property type="match status" value="1"/>
</dbReference>